<dbReference type="SUPFAM" id="SSF48452">
    <property type="entry name" value="TPR-like"/>
    <property type="match status" value="1"/>
</dbReference>
<evidence type="ECO:0000313" key="1">
    <source>
        <dbReference type="EMBL" id="OYD50570.1"/>
    </source>
</evidence>
<comment type="caution">
    <text evidence="1">The sequence shown here is derived from an EMBL/GenBank/DDBJ whole genome shotgun (WGS) entry which is preliminary data.</text>
</comment>
<name>A0A235ENJ1_9BURK</name>
<dbReference type="Gene3D" id="1.25.40.10">
    <property type="entry name" value="Tetratricopeptide repeat domain"/>
    <property type="match status" value="1"/>
</dbReference>
<proteinExistence type="predicted"/>
<organism evidence="1 2">
    <name type="scientific">Acidovorax kalamii</name>
    <dbReference type="NCBI Taxonomy" id="2004485"/>
    <lineage>
        <taxon>Bacteria</taxon>
        <taxon>Pseudomonadati</taxon>
        <taxon>Pseudomonadota</taxon>
        <taxon>Betaproteobacteria</taxon>
        <taxon>Burkholderiales</taxon>
        <taxon>Comamonadaceae</taxon>
        <taxon>Acidovorax</taxon>
    </lineage>
</organism>
<dbReference type="InterPro" id="IPR011990">
    <property type="entry name" value="TPR-like_helical_dom_sf"/>
</dbReference>
<evidence type="ECO:0000313" key="2">
    <source>
        <dbReference type="Proteomes" id="UP000215441"/>
    </source>
</evidence>
<keyword evidence="2" id="KW-1185">Reference proteome</keyword>
<dbReference type="RefSeq" id="WP_094289405.1">
    <property type="nucleotide sequence ID" value="NZ_JAMXHW010000018.1"/>
</dbReference>
<accession>A0A235ENJ1</accession>
<dbReference type="OrthoDB" id="6353325at2"/>
<dbReference type="Proteomes" id="UP000215441">
    <property type="component" value="Unassembled WGS sequence"/>
</dbReference>
<dbReference type="AlphaFoldDB" id="A0A235ENJ1"/>
<reference evidence="1 2" key="1">
    <citation type="submission" date="2017-07" db="EMBL/GenBank/DDBJ databases">
        <title>Acidovorax KNDSW TSA 6 genome sequence and assembly.</title>
        <authorList>
            <person name="Mayilraj S."/>
        </authorList>
    </citation>
    <scope>NUCLEOTIDE SEQUENCE [LARGE SCALE GENOMIC DNA]</scope>
    <source>
        <strain evidence="1 2">KNDSW-TSA6</strain>
    </source>
</reference>
<gene>
    <name evidence="1" type="ORF">CBY09_09640</name>
</gene>
<sequence length="258" mass="27652">MAKWTPFPHAGDYRFDAASVKKHWARLHGGDAEPCPKDTAVLEAWALFHNGDFEKAAAAGLAAGGAGITVANKATSIYANYLEPKEKTRLDLFTQVAERAEAQAGEDPSNANAWYWHAYALGRYSQGISVAKALAQGLGGKVKESLEKAIALSPKHADARIALGAFHAEVIDKVGSLIGGMTYGAKKDAGLKLFQEALKLNPGSAIAMIEYANALVMLEGDKKMKEATALYEKAAAAEPMDAMERLDVEMARSELEEE</sequence>
<protein>
    <submittedName>
        <fullName evidence="1">Uncharacterized protein</fullName>
    </submittedName>
</protein>
<dbReference type="EMBL" id="NOIG01000006">
    <property type="protein sequence ID" value="OYD50570.1"/>
    <property type="molecule type" value="Genomic_DNA"/>
</dbReference>